<comment type="similarity">
    <text evidence="1">Belongs to the peptidase A1 family.</text>
</comment>
<dbReference type="PANTHER" id="PTHR47965:SF12">
    <property type="entry name" value="ASPARTIC PROTEINASE 3-RELATED"/>
    <property type="match status" value="1"/>
</dbReference>
<name>F4P4M1_BATDJ</name>
<evidence type="ECO:0000256" key="3">
    <source>
        <dbReference type="ARBA" id="ARBA00022729"/>
    </source>
</evidence>
<dbReference type="HOGENOM" id="CLU_037528_0_0_1"/>
<dbReference type="EMBL" id="GL882885">
    <property type="protein sequence ID" value="EGF79840.1"/>
    <property type="molecule type" value="Genomic_DNA"/>
</dbReference>
<proteinExistence type="inferred from homology"/>
<keyword evidence="5" id="KW-0378">Hydrolase</keyword>
<dbReference type="InterPro" id="IPR033121">
    <property type="entry name" value="PEPTIDASE_A1"/>
</dbReference>
<dbReference type="GO" id="GO:0004190">
    <property type="term" value="F:aspartic-type endopeptidase activity"/>
    <property type="evidence" value="ECO:0007669"/>
    <property type="project" value="UniProtKB-KW"/>
</dbReference>
<dbReference type="GeneID" id="18243453"/>
<organism evidence="9 10">
    <name type="scientific">Batrachochytrium dendrobatidis (strain JAM81 / FGSC 10211)</name>
    <name type="common">Frog chytrid fungus</name>
    <dbReference type="NCBI Taxonomy" id="684364"/>
    <lineage>
        <taxon>Eukaryota</taxon>
        <taxon>Fungi</taxon>
        <taxon>Fungi incertae sedis</taxon>
        <taxon>Chytridiomycota</taxon>
        <taxon>Chytridiomycota incertae sedis</taxon>
        <taxon>Chytridiomycetes</taxon>
        <taxon>Rhizophydiales</taxon>
        <taxon>Rhizophydiales incertae sedis</taxon>
        <taxon>Batrachochytrium</taxon>
    </lineage>
</organism>
<evidence type="ECO:0000256" key="7">
    <source>
        <dbReference type="SAM" id="MobiDB-lite"/>
    </source>
</evidence>
<dbReference type="RefSeq" id="XP_006679699.1">
    <property type="nucleotide sequence ID" value="XM_006679636.1"/>
</dbReference>
<sequence>MLIDPKECVILALQAVAAVQIPLHSPIGTSSPSNNRLSKRSPVELGSGDRKCFTMKSNIHGVNLDLRVDSAVPGIIAPLSSSSNDVGLAIQSISSGKTVTINYKGDEYNGISSTATVTIPGTRITGIDLPVILVEKQSAYLVGIDNSLKQGILGFGYSSLSDYYTSVTAMDVLYKNDVIPRNEIGIQLCPYEMLQESFINIGNTDITSKCGTDGNSIAWVESPSDGYFSVNIKDILIDDKPVNLPAGFQKKMEDGHTLYSAVETCSEYMHFPGIVVAALIDAIVCSNAITLDSFNFKHRLNNQQIKSLFWKRHLIAESYFNIKWDRLPTITITMFTETPVTDDNRNSVVEIKLGPRDYLQRYNSENLVFAVEVGPNYKATLGISFMTRLGLVFDRKHARIGFGPGCGCKVATDGYPIISDGDQVLWSSSQLPEQPSTSGSDGTFIRRRKSKTTTDRIAVPKNVHHDKLD</sequence>
<feature type="domain" description="Peptidase A1" evidence="8">
    <location>
        <begin position="39"/>
        <end position="403"/>
    </location>
</feature>
<evidence type="ECO:0000256" key="2">
    <source>
        <dbReference type="ARBA" id="ARBA00022670"/>
    </source>
</evidence>
<evidence type="ECO:0000313" key="10">
    <source>
        <dbReference type="Proteomes" id="UP000007241"/>
    </source>
</evidence>
<evidence type="ECO:0000256" key="5">
    <source>
        <dbReference type="ARBA" id="ARBA00022801"/>
    </source>
</evidence>
<evidence type="ECO:0000313" key="9">
    <source>
        <dbReference type="EMBL" id="EGF79840.1"/>
    </source>
</evidence>
<dbReference type="FunFam" id="2.40.70.10:FF:000132">
    <property type="entry name" value="Uncharacterized protein"/>
    <property type="match status" value="1"/>
</dbReference>
<dbReference type="AlphaFoldDB" id="F4P4M1"/>
<dbReference type="OrthoDB" id="2152801at2759"/>
<dbReference type="InParanoid" id="F4P4M1"/>
<evidence type="ECO:0000256" key="6">
    <source>
        <dbReference type="ARBA" id="ARBA00023145"/>
    </source>
</evidence>
<dbReference type="Proteomes" id="UP000007241">
    <property type="component" value="Unassembled WGS sequence"/>
</dbReference>
<keyword evidence="2" id="KW-0645">Protease</keyword>
<dbReference type="SUPFAM" id="SSF50630">
    <property type="entry name" value="Acid proteases"/>
    <property type="match status" value="1"/>
</dbReference>
<dbReference type="Pfam" id="PF00026">
    <property type="entry name" value="Asp"/>
    <property type="match status" value="1"/>
</dbReference>
<dbReference type="PROSITE" id="PS51767">
    <property type="entry name" value="PEPTIDASE_A1"/>
    <property type="match status" value="1"/>
</dbReference>
<dbReference type="InterPro" id="IPR001461">
    <property type="entry name" value="Aspartic_peptidase_A1"/>
</dbReference>
<dbReference type="GO" id="GO:0006508">
    <property type="term" value="P:proteolysis"/>
    <property type="evidence" value="ECO:0007669"/>
    <property type="project" value="UniProtKB-KW"/>
</dbReference>
<keyword evidence="4" id="KW-0064">Aspartyl protease</keyword>
<dbReference type="Gene3D" id="2.40.70.10">
    <property type="entry name" value="Acid Proteases"/>
    <property type="match status" value="2"/>
</dbReference>
<accession>F4P4M1</accession>
<evidence type="ECO:0000256" key="1">
    <source>
        <dbReference type="ARBA" id="ARBA00007447"/>
    </source>
</evidence>
<feature type="region of interest" description="Disordered" evidence="7">
    <location>
        <begin position="428"/>
        <end position="469"/>
    </location>
</feature>
<keyword evidence="3" id="KW-0732">Signal</keyword>
<protein>
    <recommendedName>
        <fullName evidence="8">Peptidase A1 domain-containing protein</fullName>
    </recommendedName>
</protein>
<dbReference type="PANTHER" id="PTHR47965">
    <property type="entry name" value="ASPARTYL PROTEASE-RELATED"/>
    <property type="match status" value="1"/>
</dbReference>
<gene>
    <name evidence="9" type="ORF">BATDEDRAFT_89345</name>
</gene>
<evidence type="ECO:0000259" key="8">
    <source>
        <dbReference type="PROSITE" id="PS51767"/>
    </source>
</evidence>
<reference evidence="9 10" key="1">
    <citation type="submission" date="2009-12" db="EMBL/GenBank/DDBJ databases">
        <title>The draft genome of Batrachochytrium dendrobatidis.</title>
        <authorList>
            <consortium name="US DOE Joint Genome Institute (JGI-PGF)"/>
            <person name="Kuo A."/>
            <person name="Salamov A."/>
            <person name="Schmutz J."/>
            <person name="Lucas S."/>
            <person name="Pitluck S."/>
            <person name="Rosenblum E."/>
            <person name="Stajich J."/>
            <person name="Eisen M."/>
            <person name="Grigoriev I.V."/>
        </authorList>
    </citation>
    <scope>NUCLEOTIDE SEQUENCE [LARGE SCALE GENOMIC DNA]</scope>
    <source>
        <strain evidence="10">JAM81 / FGSC 10211</strain>
    </source>
</reference>
<dbReference type="FunFam" id="2.40.70.10:FF:000017">
    <property type="entry name" value="Uncharacterized protein"/>
    <property type="match status" value="1"/>
</dbReference>
<keyword evidence="6" id="KW-0865">Zymogen</keyword>
<feature type="compositionally biased region" description="Polar residues" evidence="7">
    <location>
        <begin position="428"/>
        <end position="441"/>
    </location>
</feature>
<evidence type="ECO:0000256" key="4">
    <source>
        <dbReference type="ARBA" id="ARBA00022750"/>
    </source>
</evidence>
<keyword evidence="10" id="KW-1185">Reference proteome</keyword>
<dbReference type="InterPro" id="IPR021109">
    <property type="entry name" value="Peptidase_aspartic_dom_sf"/>
</dbReference>